<dbReference type="PANTHER" id="PTHR23421">
    <property type="entry name" value="BETA-GALACTOSIDASE RELATED"/>
    <property type="match status" value="1"/>
</dbReference>
<comment type="caution">
    <text evidence="11">The sequence shown here is derived from an EMBL/GenBank/DDBJ whole genome shotgun (WGS) entry which is preliminary data.</text>
</comment>
<evidence type="ECO:0000256" key="3">
    <source>
        <dbReference type="ARBA" id="ARBA00012756"/>
    </source>
</evidence>
<dbReference type="FunFam" id="3.20.20.80:FF:000040">
    <property type="entry name" value="Beta-galactosidase A"/>
    <property type="match status" value="1"/>
</dbReference>
<evidence type="ECO:0000256" key="9">
    <source>
        <dbReference type="SAM" id="SignalP"/>
    </source>
</evidence>
<keyword evidence="7" id="KW-0326">Glycosidase</keyword>
<keyword evidence="6" id="KW-0325">Glycoprotein</keyword>
<proteinExistence type="inferred from homology"/>
<dbReference type="GO" id="GO:0005975">
    <property type="term" value="P:carbohydrate metabolic process"/>
    <property type="evidence" value="ECO:0007669"/>
    <property type="project" value="InterPro"/>
</dbReference>
<dbReference type="InterPro" id="IPR001944">
    <property type="entry name" value="Glycoside_Hdrlase_35"/>
</dbReference>
<dbReference type="Gene3D" id="2.102.20.10">
    <property type="entry name" value="Beta-galactosidase, domain 2"/>
    <property type="match status" value="1"/>
</dbReference>
<name>A0AAV9NY15_9PEZI</name>
<dbReference type="EMBL" id="JAVRRT010000026">
    <property type="protein sequence ID" value="KAK5163381.1"/>
    <property type="molecule type" value="Genomic_DNA"/>
</dbReference>
<dbReference type="InterPro" id="IPR017853">
    <property type="entry name" value="GH"/>
</dbReference>
<accession>A0AAV9NY15</accession>
<keyword evidence="4 9" id="KW-0732">Signal</keyword>
<dbReference type="InterPro" id="IPR025972">
    <property type="entry name" value="BetaGal_dom3"/>
</dbReference>
<evidence type="ECO:0000256" key="6">
    <source>
        <dbReference type="ARBA" id="ARBA00023180"/>
    </source>
</evidence>
<dbReference type="Proteomes" id="UP001337655">
    <property type="component" value="Unassembled WGS sequence"/>
</dbReference>
<protein>
    <recommendedName>
        <fullName evidence="3">beta-galactosidase</fullName>
        <ecNumber evidence="3">3.2.1.23</ecNumber>
    </recommendedName>
</protein>
<comment type="similarity">
    <text evidence="2 8">Belongs to the glycosyl hydrolase 35 family.</text>
</comment>
<dbReference type="GO" id="GO:0004565">
    <property type="term" value="F:beta-galactosidase activity"/>
    <property type="evidence" value="ECO:0007669"/>
    <property type="project" value="UniProtKB-EC"/>
</dbReference>
<dbReference type="InterPro" id="IPR037110">
    <property type="entry name" value="Betagal_dom2_sf"/>
</dbReference>
<keyword evidence="5" id="KW-0378">Hydrolase</keyword>
<dbReference type="Gene3D" id="2.60.390.10">
    <property type="entry name" value="Beta-galactosidase, domain 3"/>
    <property type="match status" value="1"/>
</dbReference>
<dbReference type="GeneID" id="89932079"/>
<dbReference type="InterPro" id="IPR025300">
    <property type="entry name" value="BetaGal_jelly_roll_dom"/>
</dbReference>
<evidence type="ECO:0000259" key="10">
    <source>
        <dbReference type="SMART" id="SM01029"/>
    </source>
</evidence>
<dbReference type="AlphaFoldDB" id="A0AAV9NY15"/>
<dbReference type="Pfam" id="PF10435">
    <property type="entry name" value="BetaGal_dom2"/>
    <property type="match status" value="1"/>
</dbReference>
<dbReference type="SUPFAM" id="SSF49785">
    <property type="entry name" value="Galactose-binding domain-like"/>
    <property type="match status" value="2"/>
</dbReference>
<evidence type="ECO:0000256" key="2">
    <source>
        <dbReference type="ARBA" id="ARBA00009809"/>
    </source>
</evidence>
<dbReference type="InterPro" id="IPR018954">
    <property type="entry name" value="Betagal_dom2"/>
</dbReference>
<dbReference type="InterPro" id="IPR031330">
    <property type="entry name" value="Gly_Hdrlase_35_cat"/>
</dbReference>
<dbReference type="FunFam" id="2.60.390.10:FF:000001">
    <property type="entry name" value="Beta-galactosidase A"/>
    <property type="match status" value="1"/>
</dbReference>
<dbReference type="RefSeq" id="XP_064653875.1">
    <property type="nucleotide sequence ID" value="XM_064807971.1"/>
</dbReference>
<dbReference type="SUPFAM" id="SSF51445">
    <property type="entry name" value="(Trans)glycosidases"/>
    <property type="match status" value="1"/>
</dbReference>
<evidence type="ECO:0000256" key="7">
    <source>
        <dbReference type="ARBA" id="ARBA00023295"/>
    </source>
</evidence>
<evidence type="ECO:0000256" key="5">
    <source>
        <dbReference type="ARBA" id="ARBA00022801"/>
    </source>
</evidence>
<evidence type="ECO:0000256" key="4">
    <source>
        <dbReference type="ARBA" id="ARBA00022729"/>
    </source>
</evidence>
<reference evidence="11 12" key="1">
    <citation type="submission" date="2023-08" db="EMBL/GenBank/DDBJ databases">
        <title>Black Yeasts Isolated from many extreme environments.</title>
        <authorList>
            <person name="Coleine C."/>
            <person name="Stajich J.E."/>
            <person name="Selbmann L."/>
        </authorList>
    </citation>
    <scope>NUCLEOTIDE SEQUENCE [LARGE SCALE GENOMIC DNA]</scope>
    <source>
        <strain evidence="11 12">CCFEE 5935</strain>
    </source>
</reference>
<feature type="domain" description="Beta-galactosidase" evidence="10">
    <location>
        <begin position="421"/>
        <end position="612"/>
    </location>
</feature>
<gene>
    <name evidence="11" type="ORF">LTR77_010754</name>
</gene>
<dbReference type="Pfam" id="PF01301">
    <property type="entry name" value="Glyco_hydro_35"/>
    <property type="match status" value="1"/>
</dbReference>
<evidence type="ECO:0000256" key="1">
    <source>
        <dbReference type="ARBA" id="ARBA00001412"/>
    </source>
</evidence>
<keyword evidence="12" id="KW-1185">Reference proteome</keyword>
<comment type="catalytic activity">
    <reaction evidence="1">
        <text>Hydrolysis of terminal non-reducing beta-D-galactose residues in beta-D-galactosides.</text>
        <dbReference type="EC" id="3.2.1.23"/>
    </reaction>
</comment>
<dbReference type="Gene3D" id="3.20.20.80">
    <property type="entry name" value="Glycosidases"/>
    <property type="match status" value="1"/>
</dbReference>
<dbReference type="InterPro" id="IPR008979">
    <property type="entry name" value="Galactose-bd-like_sf"/>
</dbReference>
<evidence type="ECO:0000313" key="11">
    <source>
        <dbReference type="EMBL" id="KAK5163381.1"/>
    </source>
</evidence>
<dbReference type="Pfam" id="PF13364">
    <property type="entry name" value="BetaGal_ABD2"/>
    <property type="match status" value="2"/>
</dbReference>
<dbReference type="InterPro" id="IPR036833">
    <property type="entry name" value="BetaGal_dom3_sf"/>
</dbReference>
<feature type="chain" id="PRO_5043866425" description="beta-galactosidase" evidence="9">
    <location>
        <begin position="19"/>
        <end position="982"/>
    </location>
</feature>
<dbReference type="Gene3D" id="2.60.120.260">
    <property type="entry name" value="Galactose-binding domain-like"/>
    <property type="match status" value="2"/>
</dbReference>
<dbReference type="Pfam" id="PF13363">
    <property type="entry name" value="BetaGal_dom3"/>
    <property type="match status" value="1"/>
</dbReference>
<dbReference type="EC" id="3.2.1.23" evidence="3"/>
<dbReference type="SUPFAM" id="SSF117100">
    <property type="entry name" value="Beta-galactosidase LacA, domain 3"/>
    <property type="match status" value="1"/>
</dbReference>
<evidence type="ECO:0000313" key="12">
    <source>
        <dbReference type="Proteomes" id="UP001337655"/>
    </source>
</evidence>
<sequence length="982" mass="106944">MRLFFLTLSLVLLPVCLAAGQDAGVRDATPSAQGITARQASSGSEWPIENDGVNDIVEWDHYSIFVNGKRLFLFTGEMHYWRIPVPEMWRDILEKIKAAGFTGFTFYSSWGYHAFNSTSVDFETGAHDVGRFFALAKEIGLYIVLRPGPYINAEANAGGFPNWLCSGAYGALRNSDQRYIEAYTPYLKAFAEAALPYLISNGGNGILYQIENEYGEQWNGDPAERHANHNASVYMNDLEVLARDSGIDVPLAFNNPNMDTYSWSSDFAPGALGNTDLSGVDSYPSCWTCDLSQCAGTNGPYVPYQVMDYYSYFESFPNTTQPNFLPEFQGGSFNPWGGPQGGCPADIGPDFANLFYRHNIAARVTSFNLYMMYGGTNWGSFATPTVATSYDYSAPISEDRSLWDKYSETKLLALFTRVASDLTQTDRLRNSTKLTTNPAVLTTELRNPQTNAAFYVTIHANSSSDSLERFKLHVGTYEGAFTIPQYKSTIALNGHQSKIIVTDFTFGNGHLVYSTAEVLSYIVTDGEPTLFLWVPDGEGVEFYLRDAHSGRHANGDGCTGPSIVNAKTGSGTIVSFDKASGTSVFTFTASRGHSSGKQVRVVVMDRSTAYTAWVPTLSTDPFAPANETVFVRGPYLVRSATLEGSTLSVSGDVTTATTIEVFAPRNVRALSWNGKTVEVSRTSYGSLKAQLQGVKQHSVVLPELSGWKSADSLPEIAPGYEASSAAWVVLSGWSAWLNGEHIGSFLGNVSLESGNKTLSLDETALKSRNTLTVVHDITGHDETPTYLTPRGILAASLQGGARFTSWKVAGTAGGTSTQLDPVRGALAEGGLYAERLGWHLPGFDDSAWKTSSPPTDGLTGPGIQFYRTVVPLSFPLGLDVSISFKLSAPHSHKLRAQLFVNGYQYGRFNPHIGNQVDFPVPPGVLHYSGNNTIGLAVWAQSEEGGQVGIDWKLNYVADSSLDVLFDGDYLRPGWSAERLQYA</sequence>
<organism evidence="11 12">
    <name type="scientific">Saxophila tyrrhenica</name>
    <dbReference type="NCBI Taxonomy" id="1690608"/>
    <lineage>
        <taxon>Eukaryota</taxon>
        <taxon>Fungi</taxon>
        <taxon>Dikarya</taxon>
        <taxon>Ascomycota</taxon>
        <taxon>Pezizomycotina</taxon>
        <taxon>Dothideomycetes</taxon>
        <taxon>Dothideomycetidae</taxon>
        <taxon>Mycosphaerellales</taxon>
        <taxon>Extremaceae</taxon>
        <taxon>Saxophila</taxon>
    </lineage>
</organism>
<evidence type="ECO:0000256" key="8">
    <source>
        <dbReference type="RuleBase" id="RU003679"/>
    </source>
</evidence>
<dbReference type="SMART" id="SM01029">
    <property type="entry name" value="BetaGal_dom2"/>
    <property type="match status" value="1"/>
</dbReference>
<dbReference type="PRINTS" id="PR00742">
    <property type="entry name" value="GLHYDRLASE35"/>
</dbReference>
<dbReference type="SUPFAM" id="SSF51011">
    <property type="entry name" value="Glycosyl hydrolase domain"/>
    <property type="match status" value="1"/>
</dbReference>
<feature type="signal peptide" evidence="9">
    <location>
        <begin position="1"/>
        <end position="18"/>
    </location>
</feature>